<gene>
    <name evidence="2" type="ORF">HLV39_04560</name>
</gene>
<name>A0A851HLP9_9GAMM</name>
<feature type="chain" id="PRO_5032409646" description="Secreted protein" evidence="1">
    <location>
        <begin position="21"/>
        <end position="95"/>
    </location>
</feature>
<comment type="caution">
    <text evidence="2">The sequence shown here is derived from an EMBL/GenBank/DDBJ whole genome shotgun (WGS) entry which is preliminary data.</text>
</comment>
<proteinExistence type="predicted"/>
<evidence type="ECO:0000313" key="2">
    <source>
        <dbReference type="EMBL" id="NWN90769.1"/>
    </source>
</evidence>
<feature type="signal peptide" evidence="1">
    <location>
        <begin position="1"/>
        <end position="20"/>
    </location>
</feature>
<keyword evidence="1" id="KW-0732">Signal</keyword>
<organism evidence="2 3">
    <name type="scientific">Marinobacter adhaerens</name>
    <dbReference type="NCBI Taxonomy" id="1033846"/>
    <lineage>
        <taxon>Bacteria</taxon>
        <taxon>Pseudomonadati</taxon>
        <taxon>Pseudomonadota</taxon>
        <taxon>Gammaproteobacteria</taxon>
        <taxon>Pseudomonadales</taxon>
        <taxon>Marinobacteraceae</taxon>
        <taxon>Marinobacter</taxon>
    </lineage>
</organism>
<dbReference type="Proteomes" id="UP000536442">
    <property type="component" value="Unassembled WGS sequence"/>
</dbReference>
<protein>
    <recommendedName>
        <fullName evidence="4">Secreted protein</fullName>
    </recommendedName>
</protein>
<accession>A0A851HLP9</accession>
<dbReference type="AlphaFoldDB" id="A0A851HLP9"/>
<sequence>MSPSKYLAICLLVLTTAACTAPDTQSLETQVCSEEWFEKVERQIPTGDGQGHGPDTGSLEWRSVVEFRLGIRGNEAVPARDSDQWCNYIDEQFIE</sequence>
<dbReference type="EMBL" id="JABEVQ010000002">
    <property type="protein sequence ID" value="NWN90769.1"/>
    <property type="molecule type" value="Genomic_DNA"/>
</dbReference>
<evidence type="ECO:0000313" key="3">
    <source>
        <dbReference type="Proteomes" id="UP000536442"/>
    </source>
</evidence>
<keyword evidence="3" id="KW-1185">Reference proteome</keyword>
<evidence type="ECO:0008006" key="4">
    <source>
        <dbReference type="Google" id="ProtNLM"/>
    </source>
</evidence>
<reference evidence="2 3" key="1">
    <citation type="submission" date="2020-03" db="EMBL/GenBank/DDBJ databases">
        <title>Metagenomic, metatranscriptomic, and metabolomic analyses revealed the key microbes and metabolic features during the fermentation of ganjang, Korean traditional soy sauce.</title>
        <authorList>
            <person name="Chun B.H."/>
            <person name="Jeon C.O."/>
        </authorList>
    </citation>
    <scope>NUCLEOTIDE SEQUENCE [LARGE SCALE GENOMIC DNA]</scope>
    <source>
        <strain evidence="2 3">KG14</strain>
    </source>
</reference>
<dbReference type="PROSITE" id="PS51257">
    <property type="entry name" value="PROKAR_LIPOPROTEIN"/>
    <property type="match status" value="1"/>
</dbReference>
<evidence type="ECO:0000256" key="1">
    <source>
        <dbReference type="SAM" id="SignalP"/>
    </source>
</evidence>